<evidence type="ECO:0000256" key="1">
    <source>
        <dbReference type="SAM" id="Coils"/>
    </source>
</evidence>
<dbReference type="EMBL" id="JAKLTQ010000029">
    <property type="protein sequence ID" value="MCG2624687.1"/>
    <property type="molecule type" value="Genomic_DNA"/>
</dbReference>
<name>A0ABS9LDB3_9MICC</name>
<keyword evidence="1" id="KW-0175">Coiled coil</keyword>
<feature type="coiled-coil region" evidence="1">
    <location>
        <begin position="24"/>
        <end position="74"/>
    </location>
</feature>
<sequence>MVALLVLSVGISALITNAREQQQAQAAAVKVEAWNKRLAEAKARSAEEARQSQAREAAQAVQAAEEELAAERKSMTGQGWEAYGSSRIYYTDPGGTCGYSGCISLQVVTLDPSGCRRGIYVAVKFLTDDVVVGKGSHITAPLDSEQSEAFQITDYVGQGEVYQITDMHCMGS</sequence>
<dbReference type="Proteomes" id="UP001165368">
    <property type="component" value="Unassembled WGS sequence"/>
</dbReference>
<proteinExistence type="predicted"/>
<evidence type="ECO:0000313" key="2">
    <source>
        <dbReference type="EMBL" id="MCG2624687.1"/>
    </source>
</evidence>
<keyword evidence="3" id="KW-1185">Reference proteome</keyword>
<protein>
    <submittedName>
        <fullName evidence="2">Uncharacterized protein</fullName>
    </submittedName>
</protein>
<evidence type="ECO:0000313" key="3">
    <source>
        <dbReference type="Proteomes" id="UP001165368"/>
    </source>
</evidence>
<reference evidence="2" key="1">
    <citation type="submission" date="2022-01" db="EMBL/GenBank/DDBJ databases">
        <authorList>
            <person name="Jo J.-H."/>
            <person name="Im W.-T."/>
        </authorList>
    </citation>
    <scope>NUCLEOTIDE SEQUENCE</scope>
    <source>
        <strain evidence="2">I2-34</strain>
    </source>
</reference>
<gene>
    <name evidence="2" type="ORF">LVY72_22615</name>
</gene>
<dbReference type="RefSeq" id="WP_237826943.1">
    <property type="nucleotide sequence ID" value="NZ_JAKLTQ010000029.1"/>
</dbReference>
<accession>A0ABS9LDB3</accession>
<organism evidence="2 3">
    <name type="scientific">Arthrobacter hankyongi</name>
    <dbReference type="NCBI Taxonomy" id="2904801"/>
    <lineage>
        <taxon>Bacteria</taxon>
        <taxon>Bacillati</taxon>
        <taxon>Actinomycetota</taxon>
        <taxon>Actinomycetes</taxon>
        <taxon>Micrococcales</taxon>
        <taxon>Micrococcaceae</taxon>
        <taxon>Arthrobacter</taxon>
    </lineage>
</organism>
<comment type="caution">
    <text evidence="2">The sequence shown here is derived from an EMBL/GenBank/DDBJ whole genome shotgun (WGS) entry which is preliminary data.</text>
</comment>